<dbReference type="HOGENOM" id="CLU_176026_0_0_0"/>
<reference evidence="2 3" key="1">
    <citation type="journal article" date="2012" name="PLoS ONE">
        <title>Genome sequence and transcriptome analysis of the radioresistant bacterium Deinococcus gobiensis: insights into the extreme environmental adaptations.</title>
        <authorList>
            <person name="Yuan M."/>
            <person name="Chen M."/>
            <person name="Zhang W."/>
            <person name="Lu W."/>
            <person name="Wang J."/>
            <person name="Yang M."/>
            <person name="Zhao P."/>
            <person name="Tang R."/>
            <person name="Li X."/>
            <person name="Hao Y."/>
            <person name="Zhou Z."/>
            <person name="Zhan Y."/>
            <person name="Yu H."/>
            <person name="Teng C."/>
            <person name="Yan Y."/>
            <person name="Ping S."/>
            <person name="Wang Y."/>
            <person name="Lin M."/>
        </authorList>
    </citation>
    <scope>NUCLEOTIDE SEQUENCE [LARGE SCALE GENOMIC DNA]</scope>
    <source>
        <strain evidence="3">DSM 21396 / JCM 16679 / CGMCC 1.7299 / I-0</strain>
        <plasmid evidence="2">P2</plasmid>
    </source>
</reference>
<dbReference type="Proteomes" id="UP000007575">
    <property type="component" value="Plasmid P2"/>
</dbReference>
<organism evidence="2 3">
    <name type="scientific">Deinococcus gobiensis (strain DSM 21396 / JCM 16679 / CGMCC 1.7299 / I-0)</name>
    <dbReference type="NCBI Taxonomy" id="745776"/>
    <lineage>
        <taxon>Bacteria</taxon>
        <taxon>Thermotogati</taxon>
        <taxon>Deinococcota</taxon>
        <taxon>Deinococci</taxon>
        <taxon>Deinococcales</taxon>
        <taxon>Deinococcaceae</taxon>
        <taxon>Deinococcus</taxon>
    </lineage>
</organism>
<accession>H8H294</accession>
<evidence type="ECO:0000313" key="2">
    <source>
        <dbReference type="EMBL" id="AFD27641.1"/>
    </source>
</evidence>
<keyword evidence="2" id="KW-0614">Plasmid</keyword>
<dbReference type="KEGG" id="dgo:DGo_PB0372"/>
<dbReference type="PATRIC" id="fig|745776.4.peg.3694"/>
<name>H8H294_DEIGI</name>
<sequence>MTGSKFSGLRAMREKRTQEAEAEAPAPSPTAVPAPPPLTPEEPRRRVGRPPGKRSDPNYQQVTVLLRANTYLEVRKRLLDERKEVSELLNDLLDEWLKR</sequence>
<dbReference type="EMBL" id="CP002193">
    <property type="protein sequence ID" value="AFD27641.1"/>
    <property type="molecule type" value="Genomic_DNA"/>
</dbReference>
<feature type="region of interest" description="Disordered" evidence="1">
    <location>
        <begin position="1"/>
        <end position="61"/>
    </location>
</feature>
<protein>
    <submittedName>
        <fullName evidence="2">Uncharacterized protein</fullName>
    </submittedName>
</protein>
<feature type="compositionally biased region" description="Pro residues" evidence="1">
    <location>
        <begin position="26"/>
        <end position="40"/>
    </location>
</feature>
<gene>
    <name evidence="2" type="ordered locus">DGo_PB0372</name>
</gene>
<dbReference type="AlphaFoldDB" id="H8H294"/>
<evidence type="ECO:0000256" key="1">
    <source>
        <dbReference type="SAM" id="MobiDB-lite"/>
    </source>
</evidence>
<proteinExistence type="predicted"/>
<geneLocation type="plasmid" evidence="2 3">
    <name>P2</name>
</geneLocation>
<keyword evidence="3" id="KW-1185">Reference proteome</keyword>
<evidence type="ECO:0000313" key="3">
    <source>
        <dbReference type="Proteomes" id="UP000007575"/>
    </source>
</evidence>